<dbReference type="GO" id="GO:0008270">
    <property type="term" value="F:zinc ion binding"/>
    <property type="evidence" value="ECO:0007669"/>
    <property type="project" value="InterPro"/>
</dbReference>
<dbReference type="Pfam" id="PF04082">
    <property type="entry name" value="Fungal_trans"/>
    <property type="match status" value="1"/>
</dbReference>
<name>A0AAD6TWT9_9AGAR</name>
<keyword evidence="7" id="KW-1185">Reference proteome</keyword>
<dbReference type="InterPro" id="IPR007219">
    <property type="entry name" value="XnlR_reg_dom"/>
</dbReference>
<reference evidence="6" key="1">
    <citation type="submission" date="2023-03" db="EMBL/GenBank/DDBJ databases">
        <title>Massive genome expansion in bonnet fungi (Mycena s.s.) driven by repeated elements and novel gene families across ecological guilds.</title>
        <authorList>
            <consortium name="Lawrence Berkeley National Laboratory"/>
            <person name="Harder C.B."/>
            <person name="Miyauchi S."/>
            <person name="Viragh M."/>
            <person name="Kuo A."/>
            <person name="Thoen E."/>
            <person name="Andreopoulos B."/>
            <person name="Lu D."/>
            <person name="Skrede I."/>
            <person name="Drula E."/>
            <person name="Henrissat B."/>
            <person name="Morin E."/>
            <person name="Kohler A."/>
            <person name="Barry K."/>
            <person name="LaButti K."/>
            <person name="Morin E."/>
            <person name="Salamov A."/>
            <person name="Lipzen A."/>
            <person name="Mereny Z."/>
            <person name="Hegedus B."/>
            <person name="Baldrian P."/>
            <person name="Stursova M."/>
            <person name="Weitz H."/>
            <person name="Taylor A."/>
            <person name="Grigoriev I.V."/>
            <person name="Nagy L.G."/>
            <person name="Martin F."/>
            <person name="Kauserud H."/>
        </authorList>
    </citation>
    <scope>NUCLEOTIDE SEQUENCE</scope>
    <source>
        <strain evidence="6">CBHHK173m</strain>
    </source>
</reference>
<gene>
    <name evidence="6" type="ORF">B0H15DRAFT_487974</name>
</gene>
<feature type="transmembrane region" description="Helical" evidence="4">
    <location>
        <begin position="538"/>
        <end position="559"/>
    </location>
</feature>
<dbReference type="PANTHER" id="PTHR46910">
    <property type="entry name" value="TRANSCRIPTION FACTOR PDR1"/>
    <property type="match status" value="1"/>
</dbReference>
<dbReference type="Pfam" id="PF00172">
    <property type="entry name" value="Zn_clus"/>
    <property type="match status" value="1"/>
</dbReference>
<dbReference type="SMART" id="SM00066">
    <property type="entry name" value="GAL4"/>
    <property type="match status" value="1"/>
</dbReference>
<organism evidence="6 7">
    <name type="scientific">Mycena belliarum</name>
    <dbReference type="NCBI Taxonomy" id="1033014"/>
    <lineage>
        <taxon>Eukaryota</taxon>
        <taxon>Fungi</taxon>
        <taxon>Dikarya</taxon>
        <taxon>Basidiomycota</taxon>
        <taxon>Agaricomycotina</taxon>
        <taxon>Agaricomycetes</taxon>
        <taxon>Agaricomycetidae</taxon>
        <taxon>Agaricales</taxon>
        <taxon>Marasmiineae</taxon>
        <taxon>Mycenaceae</taxon>
        <taxon>Mycena</taxon>
    </lineage>
</organism>
<evidence type="ECO:0000256" key="2">
    <source>
        <dbReference type="ARBA" id="ARBA00023242"/>
    </source>
</evidence>
<dbReference type="CDD" id="cd00067">
    <property type="entry name" value="GAL4"/>
    <property type="match status" value="1"/>
</dbReference>
<comment type="caution">
    <text evidence="6">The sequence shown here is derived from an EMBL/GenBank/DDBJ whole genome shotgun (WGS) entry which is preliminary data.</text>
</comment>
<evidence type="ECO:0000313" key="7">
    <source>
        <dbReference type="Proteomes" id="UP001222325"/>
    </source>
</evidence>
<feature type="domain" description="Zn(2)-C6 fungal-type" evidence="5">
    <location>
        <begin position="18"/>
        <end position="51"/>
    </location>
</feature>
<keyword evidence="4" id="KW-0472">Membrane</keyword>
<evidence type="ECO:0000256" key="3">
    <source>
        <dbReference type="SAM" id="MobiDB-lite"/>
    </source>
</evidence>
<dbReference type="PROSITE" id="PS50048">
    <property type="entry name" value="ZN2_CY6_FUNGAL_2"/>
    <property type="match status" value="1"/>
</dbReference>
<keyword evidence="1" id="KW-0479">Metal-binding</keyword>
<dbReference type="GO" id="GO:0003677">
    <property type="term" value="F:DNA binding"/>
    <property type="evidence" value="ECO:0007669"/>
    <property type="project" value="InterPro"/>
</dbReference>
<proteinExistence type="predicted"/>
<dbReference type="PROSITE" id="PS00463">
    <property type="entry name" value="ZN2_CY6_FUNGAL_1"/>
    <property type="match status" value="1"/>
</dbReference>
<dbReference type="InterPro" id="IPR001138">
    <property type="entry name" value="Zn2Cys6_DnaBD"/>
</dbReference>
<dbReference type="GO" id="GO:0000981">
    <property type="term" value="F:DNA-binding transcription factor activity, RNA polymerase II-specific"/>
    <property type="evidence" value="ECO:0007669"/>
    <property type="project" value="InterPro"/>
</dbReference>
<dbReference type="CDD" id="cd12148">
    <property type="entry name" value="fungal_TF_MHR"/>
    <property type="match status" value="1"/>
</dbReference>
<sequence>MEEAPAESAKKRKRMQGSCDICRKKKIRCDSSAMPGNRCSYCITQELECTHDRLNDRKTPESGLPPPKTAQELVTNIISPATVYIPPADVHGVLLEIARYARSLEEKLASLQLLTPAPNARSPSVVDDSPHTQALIREPLGTLKPNAQTELFYGKSSSVQFVKSAITHMHGTAPIIVGVQRPEFWIERPWEKLVVEAPVQVFPANDLLTSLPDIYFAQINPLVGLLHSPSFRRGVASGQHLRDADFGALVLAVCALASRLSDDPRIFLDGEGEHSAGWKWFRQVRPLRTSFTPEPSLYQLQVIALSMLYLVGADNSEESWLLAGLGLRCAQGAAGAHHRGGYAHMTPLDAELYKRVFYFFLIADTLLSTLAKGRPCAVTTLDFDVDPPADCDEQYWGFPHTTPRGAPSASAFLGAYHALVMIFVRIKRAVYPLNGRTPSAEAIAELDSALNDWVDALPEHLQWDPKQENEVFLQQSAALYSSYYHAQILIHRPFIPAPGKEAASNTRYPSLAICANAARSCGRVLDAQTRRRGLLHHLPVMTILFDCAVVLLINVWAIVGKMRTQERYARAAADVENCLRVLRLYERRWRLAGRKADILAALLNIGKYTTHVPSAKRPRDSDGDAEEDARTTDPTSLRALYAENRPVAGPSRLRERSLAQQISEMEVSFQRQPDHFDLPLHTAELGGLPIYQSSDYDFGVVPEPYLDRYGTGNAGISTGEDPVSQAQLDAAFGVVGQGSDLEHIFGVRFPESYPGDYEVPPTTYTPGSASEDIERFNRSFEVPSSDTWREWSTYLANVNGLGQHPDGI</sequence>
<dbReference type="EMBL" id="JARJCN010000056">
    <property type="protein sequence ID" value="KAJ7080188.1"/>
    <property type="molecule type" value="Genomic_DNA"/>
</dbReference>
<evidence type="ECO:0000313" key="6">
    <source>
        <dbReference type="EMBL" id="KAJ7080188.1"/>
    </source>
</evidence>
<dbReference type="InterPro" id="IPR050987">
    <property type="entry name" value="AtrR-like"/>
</dbReference>
<dbReference type="Gene3D" id="4.10.240.10">
    <property type="entry name" value="Zn(2)-C6 fungal-type DNA-binding domain"/>
    <property type="match status" value="1"/>
</dbReference>
<accession>A0AAD6TWT9</accession>
<dbReference type="SUPFAM" id="SSF57701">
    <property type="entry name" value="Zn2/Cys6 DNA-binding domain"/>
    <property type="match status" value="1"/>
</dbReference>
<evidence type="ECO:0000256" key="1">
    <source>
        <dbReference type="ARBA" id="ARBA00022723"/>
    </source>
</evidence>
<evidence type="ECO:0000256" key="4">
    <source>
        <dbReference type="SAM" id="Phobius"/>
    </source>
</evidence>
<keyword evidence="4" id="KW-1133">Transmembrane helix</keyword>
<protein>
    <recommendedName>
        <fullName evidence="5">Zn(2)-C6 fungal-type domain-containing protein</fullName>
    </recommendedName>
</protein>
<keyword evidence="2" id="KW-0539">Nucleus</keyword>
<dbReference type="InterPro" id="IPR036864">
    <property type="entry name" value="Zn2-C6_fun-type_DNA-bd_sf"/>
</dbReference>
<feature type="region of interest" description="Disordered" evidence="3">
    <location>
        <begin position="612"/>
        <end position="636"/>
    </location>
</feature>
<keyword evidence="4" id="KW-0812">Transmembrane</keyword>
<dbReference type="GO" id="GO:0006351">
    <property type="term" value="P:DNA-templated transcription"/>
    <property type="evidence" value="ECO:0007669"/>
    <property type="project" value="InterPro"/>
</dbReference>
<dbReference type="PANTHER" id="PTHR46910:SF38">
    <property type="entry name" value="ZN(2)-C6 FUNGAL-TYPE DOMAIN-CONTAINING PROTEIN"/>
    <property type="match status" value="1"/>
</dbReference>
<evidence type="ECO:0000259" key="5">
    <source>
        <dbReference type="PROSITE" id="PS50048"/>
    </source>
</evidence>
<dbReference type="Proteomes" id="UP001222325">
    <property type="component" value="Unassembled WGS sequence"/>
</dbReference>
<dbReference type="AlphaFoldDB" id="A0AAD6TWT9"/>